<sequence length="213" mass="23622">MASTHTYGIVLPNGSQIVHGSGAKVKEPFADIPVTLNELSPGHFDRRPAFRGQSGFIEFDTNTRLPRHVHISPSEDGQDDKMLIHERIFVVGGVALVELSGKIYVIPPQTLVTIAPGVPHTWTACPAGVNVSKNTISGAGKDVISDGTFLMLYEYEDQTGFFPTIQTKTLTSVEEYVRCDDLDSIRIPKLTAQEVDNRCWFVKDNQLFQYQDK</sequence>
<dbReference type="EMBL" id="CADEHS020000218">
    <property type="protein sequence ID" value="CAG9951006.1"/>
    <property type="molecule type" value="Genomic_DNA"/>
</dbReference>
<dbReference type="Proteomes" id="UP000836387">
    <property type="component" value="Unassembled WGS sequence"/>
</dbReference>
<evidence type="ECO:0000313" key="2">
    <source>
        <dbReference type="Proteomes" id="UP000836387"/>
    </source>
</evidence>
<protein>
    <submittedName>
        <fullName evidence="1">Uncharacterized protein</fullName>
    </submittedName>
</protein>
<organism evidence="1 2">
    <name type="scientific">Clonostachys rosea f. rosea IK726</name>
    <dbReference type="NCBI Taxonomy" id="1349383"/>
    <lineage>
        <taxon>Eukaryota</taxon>
        <taxon>Fungi</taxon>
        <taxon>Dikarya</taxon>
        <taxon>Ascomycota</taxon>
        <taxon>Pezizomycotina</taxon>
        <taxon>Sordariomycetes</taxon>
        <taxon>Hypocreomycetidae</taxon>
        <taxon>Hypocreales</taxon>
        <taxon>Bionectriaceae</taxon>
        <taxon>Clonostachys</taxon>
    </lineage>
</organism>
<evidence type="ECO:0000313" key="1">
    <source>
        <dbReference type="EMBL" id="CAG9951006.1"/>
    </source>
</evidence>
<comment type="caution">
    <text evidence="1">The sequence shown here is derived from an EMBL/GenBank/DDBJ whole genome shotgun (WGS) entry which is preliminary data.</text>
</comment>
<name>A0ACA9UCQ6_BIOOC</name>
<keyword evidence="2" id="KW-1185">Reference proteome</keyword>
<reference evidence="1" key="2">
    <citation type="submission" date="2021-10" db="EMBL/GenBank/DDBJ databases">
        <authorList>
            <person name="Piombo E."/>
        </authorList>
    </citation>
    <scope>NUCLEOTIDE SEQUENCE</scope>
</reference>
<reference evidence="1" key="1">
    <citation type="submission" date="2020-04" db="EMBL/GenBank/DDBJ databases">
        <authorList>
            <person name="Broberg M."/>
        </authorList>
    </citation>
    <scope>NUCLEOTIDE SEQUENCE</scope>
</reference>
<proteinExistence type="predicted"/>
<accession>A0ACA9UCQ6</accession>
<gene>
    <name evidence="1" type="ORF">CRV2_00019693</name>
</gene>